<dbReference type="PANTHER" id="PTHR12526">
    <property type="entry name" value="GLYCOSYLTRANSFERASE"/>
    <property type="match status" value="1"/>
</dbReference>
<dbReference type="SUPFAM" id="SSF53756">
    <property type="entry name" value="UDP-Glycosyltransferase/glycogen phosphorylase"/>
    <property type="match status" value="1"/>
</dbReference>
<evidence type="ECO:0000313" key="4">
    <source>
        <dbReference type="EMBL" id="TBW32969.1"/>
    </source>
</evidence>
<dbReference type="InterPro" id="IPR028098">
    <property type="entry name" value="Glyco_trans_4-like_N"/>
</dbReference>
<organism evidence="4 5">
    <name type="scientific">Siculibacillus lacustris</name>
    <dbReference type="NCBI Taxonomy" id="1549641"/>
    <lineage>
        <taxon>Bacteria</taxon>
        <taxon>Pseudomonadati</taxon>
        <taxon>Pseudomonadota</taxon>
        <taxon>Alphaproteobacteria</taxon>
        <taxon>Hyphomicrobiales</taxon>
        <taxon>Ancalomicrobiaceae</taxon>
        <taxon>Siculibacillus</taxon>
    </lineage>
</organism>
<dbReference type="EMBL" id="SJFN01000049">
    <property type="protein sequence ID" value="TBW32969.1"/>
    <property type="molecule type" value="Genomic_DNA"/>
</dbReference>
<evidence type="ECO:0000313" key="5">
    <source>
        <dbReference type="Proteomes" id="UP000292781"/>
    </source>
</evidence>
<dbReference type="Pfam" id="PF13692">
    <property type="entry name" value="Glyco_trans_1_4"/>
    <property type="match status" value="1"/>
</dbReference>
<accession>A0A4Q9VDZ9</accession>
<evidence type="ECO:0000256" key="2">
    <source>
        <dbReference type="ARBA" id="ARBA00022679"/>
    </source>
</evidence>
<dbReference type="PANTHER" id="PTHR12526:SF510">
    <property type="entry name" value="D-INOSITOL 3-PHOSPHATE GLYCOSYLTRANSFERASE"/>
    <property type="match status" value="1"/>
</dbReference>
<dbReference type="AlphaFoldDB" id="A0A4Q9VDZ9"/>
<dbReference type="Proteomes" id="UP000292781">
    <property type="component" value="Unassembled WGS sequence"/>
</dbReference>
<feature type="domain" description="Glycosyltransferase subfamily 4-like N-terminal" evidence="3">
    <location>
        <begin position="18"/>
        <end position="177"/>
    </location>
</feature>
<dbReference type="Pfam" id="PF13439">
    <property type="entry name" value="Glyco_transf_4"/>
    <property type="match status" value="1"/>
</dbReference>
<dbReference type="RefSeq" id="WP_131311628.1">
    <property type="nucleotide sequence ID" value="NZ_SJFN01000049.1"/>
</dbReference>
<protein>
    <submittedName>
        <fullName evidence="4">Glycosyltransferase family 1 protein</fullName>
    </submittedName>
</protein>
<evidence type="ECO:0000256" key="1">
    <source>
        <dbReference type="ARBA" id="ARBA00022676"/>
    </source>
</evidence>
<keyword evidence="1" id="KW-0328">Glycosyltransferase</keyword>
<dbReference type="GO" id="GO:0016757">
    <property type="term" value="F:glycosyltransferase activity"/>
    <property type="evidence" value="ECO:0007669"/>
    <property type="project" value="UniProtKB-KW"/>
</dbReference>
<keyword evidence="2 4" id="KW-0808">Transferase</keyword>
<dbReference type="OrthoDB" id="9807414at2"/>
<gene>
    <name evidence="4" type="ORF">EYW49_21190</name>
</gene>
<comment type="caution">
    <text evidence="4">The sequence shown here is derived from an EMBL/GenBank/DDBJ whole genome shotgun (WGS) entry which is preliminary data.</text>
</comment>
<sequence length="383" mass="41653">MQSRLPIISIIDPLGKHGGHHYFVDGTARGLAAAGHEVHVYVTEFTGVTPGRPFEERVTFGSLYSSEPAAIRAVRYFVGLAKALWWARRAGTEVVCLHAFSHDLREVAAIWGARLLGMKVALTVHDIESFGSSSSGWVRDLALAGASGLIFLNHYSKETFERLSGSADRRSAIVPHGHYVDYFPHPPSRDDARSRLGLEPDECVFLFFGNPREEKGLDLLISALGPLAGRPGWRLMTAGKMKPPQEAAMRELVASVGIADRVSIHAYHVPDEETVYYYRAADLVVIPYRRIYESGVTIMAMGNARAVLVSDLPPLTEKVVPGETGFVFACGDEAALTAALSEALDQQAGLDGFGAEGRRRIMASRDWGTVGVTLSAFAVSLCR</sequence>
<name>A0A4Q9VDZ9_9HYPH</name>
<reference evidence="4 5" key="1">
    <citation type="submission" date="2019-02" db="EMBL/GenBank/DDBJ databases">
        <title>Siculibacillus lacustris gen. nov., sp. nov., a new rosette-forming bacterium isolated from a freshwater crater lake (Lake St. Ana, Romania).</title>
        <authorList>
            <person name="Felfoldi T."/>
            <person name="Marton Z."/>
            <person name="Szabo A."/>
            <person name="Mentes A."/>
            <person name="Boka K."/>
            <person name="Marialigeti K."/>
            <person name="Mathe I."/>
            <person name="Koncz M."/>
            <person name="Schumann P."/>
            <person name="Toth E."/>
        </authorList>
    </citation>
    <scope>NUCLEOTIDE SEQUENCE [LARGE SCALE GENOMIC DNA]</scope>
    <source>
        <strain evidence="4 5">SA-279</strain>
    </source>
</reference>
<dbReference type="Gene3D" id="3.40.50.2000">
    <property type="entry name" value="Glycogen Phosphorylase B"/>
    <property type="match status" value="2"/>
</dbReference>
<keyword evidence="5" id="KW-1185">Reference proteome</keyword>
<dbReference type="CDD" id="cd03801">
    <property type="entry name" value="GT4_PimA-like"/>
    <property type="match status" value="1"/>
</dbReference>
<proteinExistence type="predicted"/>
<evidence type="ECO:0000259" key="3">
    <source>
        <dbReference type="Pfam" id="PF13439"/>
    </source>
</evidence>